<sequence>MIVHQHPAPQPLEDKIIYDLTLKMSDDIEATMRRVIDIAPAPWMPLLVQAGVTALAAIVGEMKNDELIGRLNEENLKMLAALMVGRAAIEGELHAGFSEAKKDMEALFKQQRVR</sequence>
<organism evidence="1 2">
    <name type="scientific">Bradyrhizobium lablabi</name>
    <dbReference type="NCBI Taxonomy" id="722472"/>
    <lineage>
        <taxon>Bacteria</taxon>
        <taxon>Pseudomonadati</taxon>
        <taxon>Pseudomonadota</taxon>
        <taxon>Alphaproteobacteria</taxon>
        <taxon>Hyphomicrobiales</taxon>
        <taxon>Nitrobacteraceae</taxon>
        <taxon>Bradyrhizobium</taxon>
    </lineage>
</organism>
<protein>
    <submittedName>
        <fullName evidence="1">Uncharacterized protein</fullName>
    </submittedName>
</protein>
<dbReference type="Proteomes" id="UP000051660">
    <property type="component" value="Unassembled WGS sequence"/>
</dbReference>
<dbReference type="AlphaFoldDB" id="A0A0R3MLY2"/>
<reference evidence="1 2" key="1">
    <citation type="submission" date="2014-03" db="EMBL/GenBank/DDBJ databases">
        <title>Bradyrhizobium valentinum sp. nov., isolated from effective nodules of Lupinus mariae-josephae, a lupine endemic of basic-lime soils in Eastern Spain.</title>
        <authorList>
            <person name="Duran D."/>
            <person name="Rey L."/>
            <person name="Navarro A."/>
            <person name="Busquets A."/>
            <person name="Imperial J."/>
            <person name="Ruiz-Argueso T."/>
        </authorList>
    </citation>
    <scope>NUCLEOTIDE SEQUENCE [LARGE SCALE GENOMIC DNA]</scope>
    <source>
        <strain evidence="1 2">CCBAU 23086</strain>
    </source>
</reference>
<name>A0A0R3MLY2_9BRAD</name>
<gene>
    <name evidence="1" type="ORF">CQ14_06555</name>
</gene>
<accession>A0A0R3MLY2</accession>
<proteinExistence type="predicted"/>
<comment type="caution">
    <text evidence="1">The sequence shown here is derived from an EMBL/GenBank/DDBJ whole genome shotgun (WGS) entry which is preliminary data.</text>
</comment>
<dbReference type="EMBL" id="LLYB01000081">
    <property type="protein sequence ID" value="KRR21304.1"/>
    <property type="molecule type" value="Genomic_DNA"/>
</dbReference>
<dbReference type="RefSeq" id="WP_057859762.1">
    <property type="nucleotide sequence ID" value="NZ_LLYB01000081.1"/>
</dbReference>
<evidence type="ECO:0000313" key="2">
    <source>
        <dbReference type="Proteomes" id="UP000051660"/>
    </source>
</evidence>
<evidence type="ECO:0000313" key="1">
    <source>
        <dbReference type="EMBL" id="KRR21304.1"/>
    </source>
</evidence>